<dbReference type="Pfam" id="PF00145">
    <property type="entry name" value="DNA_methylase"/>
    <property type="match status" value="1"/>
</dbReference>
<dbReference type="Pfam" id="PF12728">
    <property type="entry name" value="HTH_17"/>
    <property type="match status" value="1"/>
</dbReference>
<evidence type="ECO:0000256" key="4">
    <source>
        <dbReference type="ARBA" id="ARBA00022691"/>
    </source>
</evidence>
<dbReference type="EC" id="2.1.1.37" evidence="1"/>
<keyword evidence="10" id="KW-1185">Reference proteome</keyword>
<reference evidence="9" key="1">
    <citation type="submission" date="2021-11" db="EMBL/GenBank/DDBJ databases">
        <title>A Novel Adlercreutzia Species, isolated from a Allomyrina dichotoma larva feces.</title>
        <authorList>
            <person name="Suh M.K."/>
        </authorList>
    </citation>
    <scope>NUCLEOTIDE SEQUENCE</scope>
    <source>
        <strain evidence="9">JBNU-10</strain>
    </source>
</reference>
<dbReference type="NCBIfam" id="TIGR01764">
    <property type="entry name" value="excise"/>
    <property type="match status" value="1"/>
</dbReference>
<dbReference type="PROSITE" id="PS51679">
    <property type="entry name" value="SAM_MT_C5"/>
    <property type="match status" value="1"/>
</dbReference>
<comment type="caution">
    <text evidence="9">The sequence shown here is derived from an EMBL/GenBank/DDBJ whole genome shotgun (WGS) entry which is preliminary data.</text>
</comment>
<evidence type="ECO:0000313" key="10">
    <source>
        <dbReference type="Proteomes" id="UP001430755"/>
    </source>
</evidence>
<evidence type="ECO:0000256" key="7">
    <source>
        <dbReference type="RuleBase" id="RU000416"/>
    </source>
</evidence>
<keyword evidence="3 6" id="KW-0808">Transferase</keyword>
<comment type="similarity">
    <text evidence="6 7">Belongs to the class I-like SAM-binding methyltransferase superfamily. C5-methyltransferase family.</text>
</comment>
<dbReference type="Gene3D" id="3.40.50.150">
    <property type="entry name" value="Vaccinia Virus protein VP39"/>
    <property type="match status" value="1"/>
</dbReference>
<evidence type="ECO:0000256" key="2">
    <source>
        <dbReference type="ARBA" id="ARBA00022603"/>
    </source>
</evidence>
<dbReference type="Gene3D" id="3.90.120.10">
    <property type="entry name" value="DNA Methylase, subunit A, domain 2"/>
    <property type="match status" value="1"/>
</dbReference>
<dbReference type="PROSITE" id="PS00095">
    <property type="entry name" value="C5_MTASE_2"/>
    <property type="match status" value="1"/>
</dbReference>
<dbReference type="InterPro" id="IPR029063">
    <property type="entry name" value="SAM-dependent_MTases_sf"/>
</dbReference>
<dbReference type="PANTHER" id="PTHR10629">
    <property type="entry name" value="CYTOSINE-SPECIFIC METHYLTRANSFERASE"/>
    <property type="match status" value="1"/>
</dbReference>
<name>A0ABS9WHK0_9ACTN</name>
<dbReference type="InterPro" id="IPR001525">
    <property type="entry name" value="C5_MeTfrase"/>
</dbReference>
<dbReference type="GO" id="GO:0008168">
    <property type="term" value="F:methyltransferase activity"/>
    <property type="evidence" value="ECO:0007669"/>
    <property type="project" value="UniProtKB-KW"/>
</dbReference>
<keyword evidence="2 6" id="KW-0489">Methyltransferase</keyword>
<dbReference type="PRINTS" id="PR00105">
    <property type="entry name" value="C5METTRFRASE"/>
</dbReference>
<gene>
    <name evidence="9" type="ORF">LPT13_08275</name>
</gene>
<dbReference type="Proteomes" id="UP001430755">
    <property type="component" value="Unassembled WGS sequence"/>
</dbReference>
<proteinExistence type="inferred from homology"/>
<dbReference type="InterPro" id="IPR010093">
    <property type="entry name" value="SinI_DNA-bd"/>
</dbReference>
<keyword evidence="5" id="KW-0680">Restriction system</keyword>
<dbReference type="InterPro" id="IPR031303">
    <property type="entry name" value="C5_meth_CS"/>
</dbReference>
<evidence type="ECO:0000256" key="3">
    <source>
        <dbReference type="ARBA" id="ARBA00022679"/>
    </source>
</evidence>
<feature type="domain" description="Helix-turn-helix" evidence="8">
    <location>
        <begin position="18"/>
        <end position="64"/>
    </location>
</feature>
<accession>A0ABS9WHK0</accession>
<keyword evidence="4 6" id="KW-0949">S-adenosyl-L-methionine</keyword>
<evidence type="ECO:0000313" key="9">
    <source>
        <dbReference type="EMBL" id="MCI2242344.1"/>
    </source>
</evidence>
<feature type="active site" evidence="6">
    <location>
        <position position="172"/>
    </location>
</feature>
<evidence type="ECO:0000256" key="6">
    <source>
        <dbReference type="PROSITE-ProRule" id="PRU01016"/>
    </source>
</evidence>
<dbReference type="PANTHER" id="PTHR10629:SF52">
    <property type="entry name" value="DNA (CYTOSINE-5)-METHYLTRANSFERASE 1"/>
    <property type="match status" value="1"/>
</dbReference>
<dbReference type="NCBIfam" id="TIGR00675">
    <property type="entry name" value="dcm"/>
    <property type="match status" value="1"/>
</dbReference>
<evidence type="ECO:0000256" key="1">
    <source>
        <dbReference type="ARBA" id="ARBA00011975"/>
    </source>
</evidence>
<dbReference type="GO" id="GO:0032259">
    <property type="term" value="P:methylation"/>
    <property type="evidence" value="ECO:0007669"/>
    <property type="project" value="UniProtKB-KW"/>
</dbReference>
<dbReference type="InterPro" id="IPR041657">
    <property type="entry name" value="HTH_17"/>
</dbReference>
<sequence>MQQPNIPAANTAETRDDLLSADDAARILGVTKQTVSRLIRTGQLPAEKVGSRWVIFAGKLDDYLVENNLVPEPPDHPRRAGVGIPTPAGGSPAINALSFFSGALGLDLGMERAGIYPALYCENDRKCRMTIQAMRPDAALIGDINRYDAAQVLEMAGLEPGTVDVMFGGPPCQAFSTAGAQRAFDDERGNVFLKYLALAADIQPAYLVIENVRGLLSTPFPLVEGGQPQRGGAFRLILRHLEEAGYEASFNLYNAANFGAPQIRERVVLIAKRGGGRVPYLEPTHAPAGECGLPPWRTFREAVEGLDPATLRHTDFPEKRLRYFRMLKGGEYWKNLPDDMQREAMGKAYALSGGKTGFYRRISFDRPCPTLVTSPTMPATDLCHPTEDRPLAVEEYRRVQGFPDDWRICGDVMDAYRQIGNAVPVALGEAIGRAIRADMAGRVADPRFEGFPYSRYKRTSDQTWG</sequence>
<dbReference type="SUPFAM" id="SSF53335">
    <property type="entry name" value="S-adenosyl-L-methionine-dependent methyltransferases"/>
    <property type="match status" value="1"/>
</dbReference>
<dbReference type="RefSeq" id="WP_242165516.1">
    <property type="nucleotide sequence ID" value="NZ_JAJMLW010000003.1"/>
</dbReference>
<organism evidence="9 10">
    <name type="scientific">Adlercreutzia faecimuris</name>
    <dbReference type="NCBI Taxonomy" id="2897341"/>
    <lineage>
        <taxon>Bacteria</taxon>
        <taxon>Bacillati</taxon>
        <taxon>Actinomycetota</taxon>
        <taxon>Coriobacteriia</taxon>
        <taxon>Eggerthellales</taxon>
        <taxon>Eggerthellaceae</taxon>
        <taxon>Adlercreutzia</taxon>
    </lineage>
</organism>
<dbReference type="InterPro" id="IPR050390">
    <property type="entry name" value="C5-Methyltransferase"/>
</dbReference>
<evidence type="ECO:0000259" key="8">
    <source>
        <dbReference type="Pfam" id="PF12728"/>
    </source>
</evidence>
<protein>
    <recommendedName>
        <fullName evidence="1">DNA (cytosine-5-)-methyltransferase</fullName>
        <ecNumber evidence="1">2.1.1.37</ecNumber>
    </recommendedName>
</protein>
<dbReference type="EMBL" id="JAJMLW010000003">
    <property type="protein sequence ID" value="MCI2242344.1"/>
    <property type="molecule type" value="Genomic_DNA"/>
</dbReference>
<evidence type="ECO:0000256" key="5">
    <source>
        <dbReference type="ARBA" id="ARBA00022747"/>
    </source>
</evidence>